<keyword evidence="6" id="KW-0675">Receptor</keyword>
<comment type="similarity">
    <text evidence="6">Belongs to the G-protein coupled receptor 1 family.</text>
</comment>
<evidence type="ECO:0000256" key="4">
    <source>
        <dbReference type="ARBA" id="ARBA00023136"/>
    </source>
</evidence>
<dbReference type="Ensembl" id="ENSCJAT00000091704.2">
    <property type="protein sequence ID" value="ENSCJAP00000075151.2"/>
    <property type="gene ID" value="ENSCJAG00000047211.3"/>
</dbReference>
<reference evidence="10" key="2">
    <citation type="submission" date="2025-08" db="UniProtKB">
        <authorList>
            <consortium name="Ensembl"/>
        </authorList>
    </citation>
    <scope>IDENTIFICATION</scope>
</reference>
<accession>A0A5F4WBX6</accession>
<evidence type="ECO:0000313" key="10">
    <source>
        <dbReference type="Ensembl" id="ENSCJAP00000075151.2"/>
    </source>
</evidence>
<evidence type="ECO:0000256" key="2">
    <source>
        <dbReference type="ARBA" id="ARBA00022692"/>
    </source>
</evidence>
<evidence type="ECO:0000259" key="9">
    <source>
        <dbReference type="PROSITE" id="PS50262"/>
    </source>
</evidence>
<evidence type="ECO:0000256" key="7">
    <source>
        <dbReference type="SAM" id="MobiDB-lite"/>
    </source>
</evidence>
<evidence type="ECO:0000256" key="8">
    <source>
        <dbReference type="SAM" id="Phobius"/>
    </source>
</evidence>
<evidence type="ECO:0000256" key="1">
    <source>
        <dbReference type="ARBA" id="ARBA00004141"/>
    </source>
</evidence>
<proteinExistence type="inferred from homology"/>
<name>A0A5F4WBX6_CALJA</name>
<protein>
    <recommendedName>
        <fullName evidence="9">G-protein coupled receptors family 1 profile domain-containing protein</fullName>
    </recommendedName>
</protein>
<keyword evidence="3 8" id="KW-1133">Transmembrane helix</keyword>
<dbReference type="Pfam" id="PF13903">
    <property type="entry name" value="Claudin_2"/>
    <property type="match status" value="1"/>
</dbReference>
<dbReference type="PANTHER" id="PTHR14347">
    <property type="entry name" value="CLAUDIN DOMAIN-CONTAINING PROTEIN 1"/>
    <property type="match status" value="1"/>
</dbReference>
<dbReference type="PRINTS" id="PR00245">
    <property type="entry name" value="OLFACTORYR"/>
</dbReference>
<dbReference type="Gene3D" id="1.20.140.150">
    <property type="match status" value="1"/>
</dbReference>
<keyword evidence="4 8" id="KW-0472">Membrane</keyword>
<dbReference type="GO" id="GO:0004984">
    <property type="term" value="F:olfactory receptor activity"/>
    <property type="evidence" value="ECO:0007669"/>
    <property type="project" value="InterPro"/>
</dbReference>
<evidence type="ECO:0000313" key="11">
    <source>
        <dbReference type="Proteomes" id="UP000008225"/>
    </source>
</evidence>
<dbReference type="SUPFAM" id="SSF81321">
    <property type="entry name" value="Family A G protein-coupled receptor-like"/>
    <property type="match status" value="1"/>
</dbReference>
<dbReference type="Gene3D" id="1.20.1070.10">
    <property type="entry name" value="Rhodopsin 7-helix transmembrane proteins"/>
    <property type="match status" value="1"/>
</dbReference>
<dbReference type="AlphaFoldDB" id="A0A5F4WBX6"/>
<feature type="region of interest" description="Disordered" evidence="7">
    <location>
        <begin position="1"/>
        <end position="39"/>
    </location>
</feature>
<dbReference type="Bgee" id="ENSCJAG00000047211">
    <property type="expression patterns" value="Expressed in cerebellum and 6 other cell types or tissues"/>
</dbReference>
<keyword evidence="2 6" id="KW-0812">Transmembrane</keyword>
<feature type="compositionally biased region" description="Pro residues" evidence="7">
    <location>
        <begin position="14"/>
        <end position="28"/>
    </location>
</feature>
<dbReference type="GO" id="GO:0004930">
    <property type="term" value="F:G protein-coupled receptor activity"/>
    <property type="evidence" value="ECO:0007669"/>
    <property type="project" value="UniProtKB-KW"/>
</dbReference>
<dbReference type="PROSITE" id="PS00237">
    <property type="entry name" value="G_PROTEIN_RECEP_F1_1"/>
    <property type="match status" value="1"/>
</dbReference>
<keyword evidence="5 6" id="KW-0807">Transducer</keyword>
<feature type="transmembrane region" description="Helical" evidence="8">
    <location>
        <begin position="434"/>
        <end position="462"/>
    </location>
</feature>
<dbReference type="InterPro" id="IPR017452">
    <property type="entry name" value="GPCR_Rhodpsn_7TM"/>
</dbReference>
<dbReference type="InterPro" id="IPR042356">
    <property type="entry name" value="CLDN1"/>
</dbReference>
<dbReference type="GO" id="GO:0016020">
    <property type="term" value="C:membrane"/>
    <property type="evidence" value="ECO:0007669"/>
    <property type="project" value="UniProtKB-SubCell"/>
</dbReference>
<dbReference type="InterPro" id="IPR004031">
    <property type="entry name" value="PMP22/EMP/MP20/Claudin"/>
</dbReference>
<evidence type="ECO:0000256" key="5">
    <source>
        <dbReference type="ARBA" id="ARBA00023224"/>
    </source>
</evidence>
<evidence type="ECO:0000256" key="3">
    <source>
        <dbReference type="ARBA" id="ARBA00022989"/>
    </source>
</evidence>
<reference evidence="10" key="3">
    <citation type="submission" date="2025-09" db="UniProtKB">
        <authorList>
            <consortium name="Ensembl"/>
        </authorList>
    </citation>
    <scope>IDENTIFICATION</scope>
</reference>
<dbReference type="Pfam" id="PF13853">
    <property type="entry name" value="7tm_4"/>
    <property type="match status" value="1"/>
</dbReference>
<evidence type="ECO:0000256" key="6">
    <source>
        <dbReference type="RuleBase" id="RU000688"/>
    </source>
</evidence>
<feature type="transmembrane region" description="Helical" evidence="8">
    <location>
        <begin position="256"/>
        <end position="276"/>
    </location>
</feature>
<feature type="transmembrane region" description="Helical" evidence="8">
    <location>
        <begin position="222"/>
        <end position="244"/>
    </location>
</feature>
<dbReference type="PANTHER" id="PTHR14347:SF3">
    <property type="entry name" value="CLAUDIN DOMAIN-CONTAINING PROTEIN 1"/>
    <property type="match status" value="1"/>
</dbReference>
<comment type="subcellular location">
    <subcellularLocation>
        <location evidence="1">Membrane</location>
        <topology evidence="1">Multi-pass membrane protein</topology>
    </subcellularLocation>
</comment>
<dbReference type="GeneTree" id="ENSGT00390000002596"/>
<keyword evidence="6" id="KW-0297">G-protein coupled receptor</keyword>
<dbReference type="FunFam" id="1.20.1070.10:FF:000410">
    <property type="entry name" value="Olfactory receptor 1348"/>
    <property type="match status" value="1"/>
</dbReference>
<dbReference type="InterPro" id="IPR000276">
    <property type="entry name" value="GPCR_Rhodpsn"/>
</dbReference>
<feature type="transmembrane region" description="Helical" evidence="8">
    <location>
        <begin position="319"/>
        <end position="342"/>
    </location>
</feature>
<organism evidence="10 11">
    <name type="scientific">Callithrix jacchus</name>
    <name type="common">White-tufted-ear marmoset</name>
    <name type="synonym">Simia Jacchus</name>
    <dbReference type="NCBI Taxonomy" id="9483"/>
    <lineage>
        <taxon>Eukaryota</taxon>
        <taxon>Metazoa</taxon>
        <taxon>Chordata</taxon>
        <taxon>Craniata</taxon>
        <taxon>Vertebrata</taxon>
        <taxon>Euteleostomi</taxon>
        <taxon>Mammalia</taxon>
        <taxon>Eutheria</taxon>
        <taxon>Euarchontoglires</taxon>
        <taxon>Primates</taxon>
        <taxon>Haplorrhini</taxon>
        <taxon>Platyrrhini</taxon>
        <taxon>Cebidae</taxon>
        <taxon>Callitrichinae</taxon>
        <taxon>Callithrix</taxon>
        <taxon>Callithrix</taxon>
    </lineage>
</organism>
<dbReference type="Proteomes" id="UP000008225">
    <property type="component" value="Chromosome 15"/>
</dbReference>
<keyword evidence="11" id="KW-1185">Reference proteome</keyword>
<feature type="transmembrane region" description="Helical" evidence="8">
    <location>
        <begin position="86"/>
        <end position="106"/>
    </location>
</feature>
<feature type="domain" description="G-protein coupled receptors family 1 profile" evidence="9">
    <location>
        <begin position="335"/>
        <end position="500"/>
    </location>
</feature>
<sequence>MPAAASDSFQSVPPTTPTRPLGPRPRPCPGWGRRRRRGSYGGGGLCREVRQRRRGESRVLWSELEGEAGCARGWASSLNARMDNRFATAFVIACVLSLISTIYMAASIGTDFWYEYRSPVQENSSDLNKSIWDEFISDEADEKTYNDALFRYNGTVGLWRRCITISKNMHWYSPPERTESFDVVTKCVSFTLTEQFMEKFVDPGNHNSGIDLLRTYLWRCQFLLPFVSLGLMCFGALIGLCACICRSLYPTIATGILHLLAGLCTLGSVSCYVAGIELLHQKLELPENVSEKSEMAEENHTVKNEFILTGFTDHPELKMLLIVVFFAVYLITLVGNTGWMALICTHDRLHTPMYIFLGNLALMDSCCASAVNPKMLQNFFSEDNRISLCECPVQFYFLCTVETADWFLLAAMAYDRYVAICSPLQYHNMMSKTLCIQMTTGVFIAGNLHSMIHVGLIFRLVFCGSNYINHFYCDILPLYKLSCVDPDVNELELFILSGSV</sequence>
<dbReference type="PRINTS" id="PR00237">
    <property type="entry name" value="GPCRRHODOPSN"/>
</dbReference>
<dbReference type="InterPro" id="IPR000725">
    <property type="entry name" value="Olfact_rcpt"/>
</dbReference>
<dbReference type="PROSITE" id="PS50262">
    <property type="entry name" value="G_PROTEIN_RECEP_F1_2"/>
    <property type="match status" value="1"/>
</dbReference>
<reference evidence="10" key="1">
    <citation type="submission" date="2009-03" db="EMBL/GenBank/DDBJ databases">
        <authorList>
            <person name="Warren W."/>
            <person name="Ye L."/>
            <person name="Minx P."/>
            <person name="Worley K."/>
            <person name="Gibbs R."/>
            <person name="Wilson R.K."/>
        </authorList>
    </citation>
    <scope>NUCLEOTIDE SEQUENCE [LARGE SCALE GENOMIC DNA]</scope>
</reference>